<dbReference type="RefSeq" id="WP_198461984.1">
    <property type="nucleotide sequence ID" value="NZ_JABBCQ020000020.1"/>
</dbReference>
<gene>
    <name evidence="2" type="ORF">HF327_018940</name>
</gene>
<protein>
    <submittedName>
        <fullName evidence="2">Uncharacterized protein</fullName>
    </submittedName>
</protein>
<accession>A0A843B6Y0</accession>
<reference evidence="2" key="1">
    <citation type="submission" date="2020-12" db="EMBL/GenBank/DDBJ databases">
        <title>Comamonas sp. nov., isolated from stream water.</title>
        <authorList>
            <person name="Park K.-H."/>
        </authorList>
    </citation>
    <scope>NUCLEOTIDE SEQUENCE</scope>
    <source>
        <strain evidence="2">EJ-4</strain>
    </source>
</reference>
<sequence length="48" mass="4718">MFIKPQGLVSAATEFSASLSGEGVTTGAAVPGALGDEMPRASGKVARP</sequence>
<dbReference type="EMBL" id="JABBCQ020000020">
    <property type="protein sequence ID" value="MBI1626561.1"/>
    <property type="molecule type" value="Genomic_DNA"/>
</dbReference>
<proteinExistence type="predicted"/>
<dbReference type="Proteomes" id="UP000530032">
    <property type="component" value="Unassembled WGS sequence"/>
</dbReference>
<comment type="caution">
    <text evidence="2">The sequence shown here is derived from an EMBL/GenBank/DDBJ whole genome shotgun (WGS) entry which is preliminary data.</text>
</comment>
<evidence type="ECO:0000313" key="2">
    <source>
        <dbReference type="EMBL" id="MBI1626561.1"/>
    </source>
</evidence>
<keyword evidence="3" id="KW-1185">Reference proteome</keyword>
<evidence type="ECO:0000256" key="1">
    <source>
        <dbReference type="SAM" id="MobiDB-lite"/>
    </source>
</evidence>
<name>A0A843B6Y0_9BURK</name>
<evidence type="ECO:0000313" key="3">
    <source>
        <dbReference type="Proteomes" id="UP000530032"/>
    </source>
</evidence>
<feature type="region of interest" description="Disordered" evidence="1">
    <location>
        <begin position="19"/>
        <end position="48"/>
    </location>
</feature>
<dbReference type="AlphaFoldDB" id="A0A843B6Y0"/>
<organism evidence="2 3">
    <name type="scientific">Comamonas suwonensis</name>
    <dbReference type="NCBI Taxonomy" id="2606214"/>
    <lineage>
        <taxon>Bacteria</taxon>
        <taxon>Pseudomonadati</taxon>
        <taxon>Pseudomonadota</taxon>
        <taxon>Betaproteobacteria</taxon>
        <taxon>Burkholderiales</taxon>
        <taxon>Comamonadaceae</taxon>
        <taxon>Comamonas</taxon>
    </lineage>
</organism>